<reference evidence="1" key="1">
    <citation type="submission" date="2016-09" db="EMBL/GenBank/DDBJ databases">
        <title>Whole genome sequencing of Salmonella enterica.</title>
        <authorList>
            <person name="Bell R."/>
        </authorList>
    </citation>
    <scope>NUCLEOTIDE SEQUENCE [LARGE SCALE GENOMIC DNA]</scope>
    <source>
        <strain evidence="1">CFSAN044929</strain>
    </source>
</reference>
<protein>
    <recommendedName>
        <fullName evidence="2">Major capsid protein</fullName>
    </recommendedName>
</protein>
<dbReference type="Proteomes" id="UP000866740">
    <property type="component" value="Unassembled WGS sequence"/>
</dbReference>
<comment type="caution">
    <text evidence="1">The sequence shown here is derived from an EMBL/GenBank/DDBJ whole genome shotgun (WGS) entry which is preliminary data.</text>
</comment>
<accession>A0A3F3IZW2</accession>
<dbReference type="InterPro" id="IPR006441">
    <property type="entry name" value="Phage_P2_GpN"/>
</dbReference>
<organism evidence="1">
    <name type="scientific">Salmonella enterica</name>
    <name type="common">Salmonella choleraesuis</name>
    <dbReference type="NCBI Taxonomy" id="28901"/>
    <lineage>
        <taxon>Bacteria</taxon>
        <taxon>Pseudomonadati</taxon>
        <taxon>Pseudomonadota</taxon>
        <taxon>Gammaproteobacteria</taxon>
        <taxon>Enterobacterales</taxon>
        <taxon>Enterobacteriaceae</taxon>
        <taxon>Salmonella</taxon>
    </lineage>
</organism>
<gene>
    <name evidence="1" type="ORF">A7S51_11190</name>
</gene>
<dbReference type="AlphaFoldDB" id="A0A3F3IZW2"/>
<dbReference type="Pfam" id="PF05125">
    <property type="entry name" value="Phage_cap_P2"/>
    <property type="match status" value="1"/>
</dbReference>
<dbReference type="RefSeq" id="WP_070801652.1">
    <property type="nucleotide sequence ID" value="NZ_MLTE01000006.1"/>
</dbReference>
<dbReference type="EMBL" id="MLTE01000006">
    <property type="protein sequence ID" value="OHJ52725.1"/>
    <property type="molecule type" value="Genomic_DNA"/>
</dbReference>
<evidence type="ECO:0008006" key="2">
    <source>
        <dbReference type="Google" id="ProtNLM"/>
    </source>
</evidence>
<sequence length="339" mass="37420">MHDIVNMQQLKAAVFSSLEDAAQLVENVNIALWQHQVEGDMKSFDHMVKPCMWPKDWFMSQIEYKRVYSGQPNNLVISDPALSTGRGDSGRFIRGSALNSKIKPDVYEVDTGEIINWSDLMQIMNIGTLRNLGASLVAALFNKMFVDDMRVGFCGKYASGITDPKANPNGEDVAPGWHELARQASEGKQIISDAVTIGTIGDFPNIDAAAQHLINTKIPAAYRSDPRLVVLVGHDLAASERLRLFNTASGAGNIEAASAWGSTIAGKFAFIPPYMPGNRLCVTMISNLYINIVADTFRPEFVMDDERKMFRASALRYQGYGLTDVDLYAAFDESSLTYK</sequence>
<proteinExistence type="predicted"/>
<evidence type="ECO:0000313" key="1">
    <source>
        <dbReference type="EMBL" id="OHJ52725.1"/>
    </source>
</evidence>
<name>A0A3F3IZW2_SALER</name>